<organism evidence="1 2">
    <name type="scientific">Nocardioides marinquilinus</name>
    <dbReference type="NCBI Taxonomy" id="1210400"/>
    <lineage>
        <taxon>Bacteria</taxon>
        <taxon>Bacillati</taxon>
        <taxon>Actinomycetota</taxon>
        <taxon>Actinomycetes</taxon>
        <taxon>Propionibacteriales</taxon>
        <taxon>Nocardioidaceae</taxon>
        <taxon>Nocardioides</taxon>
    </lineage>
</organism>
<dbReference type="EMBL" id="BAABKG010000003">
    <property type="protein sequence ID" value="GAA5149960.1"/>
    <property type="molecule type" value="Genomic_DNA"/>
</dbReference>
<accession>A0ABP9PRX9</accession>
<dbReference type="Proteomes" id="UP001500221">
    <property type="component" value="Unassembled WGS sequence"/>
</dbReference>
<reference evidence="2" key="1">
    <citation type="journal article" date="2019" name="Int. J. Syst. Evol. Microbiol.">
        <title>The Global Catalogue of Microorganisms (GCM) 10K type strain sequencing project: providing services to taxonomists for standard genome sequencing and annotation.</title>
        <authorList>
            <consortium name="The Broad Institute Genomics Platform"/>
            <consortium name="The Broad Institute Genome Sequencing Center for Infectious Disease"/>
            <person name="Wu L."/>
            <person name="Ma J."/>
        </authorList>
    </citation>
    <scope>NUCLEOTIDE SEQUENCE [LARGE SCALE GENOMIC DNA]</scope>
    <source>
        <strain evidence="2">JCM 18459</strain>
    </source>
</reference>
<comment type="caution">
    <text evidence="1">The sequence shown here is derived from an EMBL/GenBank/DDBJ whole genome shotgun (WGS) entry which is preliminary data.</text>
</comment>
<sequence>MVVVAVLVALTGGVAPSSAQGVEKVDARGDASARLDISRVVYRNLPGRASARVVVPRLVRDGTTHLVLANPGSDWAYVALVRVADDGTLRTRFVRSSGGDVQRRSCRFTAAWDARANHVDISVPRRCLKGLRSTLYLQAATGLRQDYAPPARRLPQG</sequence>
<protein>
    <recommendedName>
        <fullName evidence="3">SH3 domain-containing protein</fullName>
    </recommendedName>
</protein>
<keyword evidence="2" id="KW-1185">Reference proteome</keyword>
<name>A0ABP9PRX9_9ACTN</name>
<evidence type="ECO:0000313" key="1">
    <source>
        <dbReference type="EMBL" id="GAA5149960.1"/>
    </source>
</evidence>
<gene>
    <name evidence="1" type="ORF">GCM10023340_26100</name>
</gene>
<evidence type="ECO:0008006" key="3">
    <source>
        <dbReference type="Google" id="ProtNLM"/>
    </source>
</evidence>
<proteinExistence type="predicted"/>
<evidence type="ECO:0000313" key="2">
    <source>
        <dbReference type="Proteomes" id="UP001500221"/>
    </source>
</evidence>